<feature type="domain" description="Nephrocystin 3-like N-terminal" evidence="5">
    <location>
        <begin position="402"/>
        <end position="574"/>
    </location>
</feature>
<dbReference type="SUPFAM" id="SSF52540">
    <property type="entry name" value="P-loop containing nucleoside triphosphate hydrolases"/>
    <property type="match status" value="1"/>
</dbReference>
<evidence type="ECO:0000313" key="7">
    <source>
        <dbReference type="Proteomes" id="UP000736672"/>
    </source>
</evidence>
<proteinExistence type="predicted"/>
<dbReference type="PANTHER" id="PTHR10039">
    <property type="entry name" value="AMELOGENIN"/>
    <property type="match status" value="1"/>
</dbReference>
<feature type="region of interest" description="Disordered" evidence="3">
    <location>
        <begin position="26"/>
        <end position="113"/>
    </location>
</feature>
<dbReference type="InterPro" id="IPR056884">
    <property type="entry name" value="NPHP3-like_N"/>
</dbReference>
<dbReference type="EMBL" id="JAGTJS010000004">
    <property type="protein sequence ID" value="KAH7271893.1"/>
    <property type="molecule type" value="Genomic_DNA"/>
</dbReference>
<feature type="domain" description="NWD NACHT-NTPase N-terminal" evidence="4">
    <location>
        <begin position="144"/>
        <end position="323"/>
    </location>
</feature>
<protein>
    <recommendedName>
        <fullName evidence="8">NACHT domain-containing protein</fullName>
    </recommendedName>
</protein>
<dbReference type="PROSITE" id="PS50297">
    <property type="entry name" value="ANK_REP_REGION"/>
    <property type="match status" value="2"/>
</dbReference>
<dbReference type="SUPFAM" id="SSF48403">
    <property type="entry name" value="Ankyrin repeat"/>
    <property type="match status" value="1"/>
</dbReference>
<evidence type="ECO:0000256" key="2">
    <source>
        <dbReference type="PROSITE-ProRule" id="PRU00023"/>
    </source>
</evidence>
<dbReference type="InterPro" id="IPR036770">
    <property type="entry name" value="Ankyrin_rpt-contain_sf"/>
</dbReference>
<dbReference type="InterPro" id="IPR031359">
    <property type="entry name" value="NACHT_N"/>
</dbReference>
<reference evidence="6" key="1">
    <citation type="journal article" date="2021" name="Nat. Commun.">
        <title>Genetic determinants of endophytism in the Arabidopsis root mycobiome.</title>
        <authorList>
            <person name="Mesny F."/>
            <person name="Miyauchi S."/>
            <person name="Thiergart T."/>
            <person name="Pickel B."/>
            <person name="Atanasova L."/>
            <person name="Karlsson M."/>
            <person name="Huettel B."/>
            <person name="Barry K.W."/>
            <person name="Haridas S."/>
            <person name="Chen C."/>
            <person name="Bauer D."/>
            <person name="Andreopoulos W."/>
            <person name="Pangilinan J."/>
            <person name="LaButti K."/>
            <person name="Riley R."/>
            <person name="Lipzen A."/>
            <person name="Clum A."/>
            <person name="Drula E."/>
            <person name="Henrissat B."/>
            <person name="Kohler A."/>
            <person name="Grigoriev I.V."/>
            <person name="Martin F.M."/>
            <person name="Hacquard S."/>
        </authorList>
    </citation>
    <scope>NUCLEOTIDE SEQUENCE</scope>
    <source>
        <strain evidence="6">FSSC 5 MPI-SDFR-AT-0091</strain>
    </source>
</reference>
<keyword evidence="1" id="KW-0677">Repeat</keyword>
<keyword evidence="7" id="KW-1185">Reference proteome</keyword>
<feature type="repeat" description="ANK" evidence="2">
    <location>
        <begin position="1035"/>
        <end position="1067"/>
    </location>
</feature>
<dbReference type="InterPro" id="IPR027417">
    <property type="entry name" value="P-loop_NTPase"/>
</dbReference>
<feature type="repeat" description="ANK" evidence="2">
    <location>
        <begin position="968"/>
        <end position="1000"/>
    </location>
</feature>
<organism evidence="6 7">
    <name type="scientific">Fusarium solani</name>
    <name type="common">Filamentous fungus</name>
    <dbReference type="NCBI Taxonomy" id="169388"/>
    <lineage>
        <taxon>Eukaryota</taxon>
        <taxon>Fungi</taxon>
        <taxon>Dikarya</taxon>
        <taxon>Ascomycota</taxon>
        <taxon>Pezizomycotina</taxon>
        <taxon>Sordariomycetes</taxon>
        <taxon>Hypocreomycetidae</taxon>
        <taxon>Hypocreales</taxon>
        <taxon>Nectriaceae</taxon>
        <taxon>Fusarium</taxon>
        <taxon>Fusarium solani species complex</taxon>
    </lineage>
</organism>
<dbReference type="PROSITE" id="PS50088">
    <property type="entry name" value="ANK_REPEAT"/>
    <property type="match status" value="3"/>
</dbReference>
<dbReference type="PANTHER" id="PTHR10039:SF16">
    <property type="entry name" value="GPI INOSITOL-DEACYLASE"/>
    <property type="match status" value="1"/>
</dbReference>
<evidence type="ECO:0000259" key="5">
    <source>
        <dbReference type="Pfam" id="PF24883"/>
    </source>
</evidence>
<evidence type="ECO:0000256" key="1">
    <source>
        <dbReference type="ARBA" id="ARBA00022737"/>
    </source>
</evidence>
<dbReference type="SMART" id="SM00248">
    <property type="entry name" value="ANK"/>
    <property type="match status" value="5"/>
</dbReference>
<dbReference type="Pfam" id="PF24883">
    <property type="entry name" value="NPHP3_N"/>
    <property type="match status" value="1"/>
</dbReference>
<dbReference type="OrthoDB" id="7464126at2759"/>
<dbReference type="Gene3D" id="1.25.40.20">
    <property type="entry name" value="Ankyrin repeat-containing domain"/>
    <property type="match status" value="2"/>
</dbReference>
<comment type="caution">
    <text evidence="6">The sequence shown here is derived from an EMBL/GenBank/DDBJ whole genome shotgun (WGS) entry which is preliminary data.</text>
</comment>
<evidence type="ECO:0008006" key="8">
    <source>
        <dbReference type="Google" id="ProtNLM"/>
    </source>
</evidence>
<dbReference type="InterPro" id="IPR002110">
    <property type="entry name" value="Ankyrin_rpt"/>
</dbReference>
<name>A0A9P9L0T0_FUSSL</name>
<keyword evidence="2" id="KW-0040">ANK repeat</keyword>
<dbReference type="Proteomes" id="UP000736672">
    <property type="component" value="Unassembled WGS sequence"/>
</dbReference>
<sequence length="1253" mass="139803">MQPWSQDALLYSHDFTRRLQRCNSWFGGGTTLKPPDATEYDSGSSLSASQSTHSPVTAAAQPAKTGVAQSSRPLSYPPSPYASPVPGEHISRPGSRTTPEHQLPSLDAVPPPASQTKKALWVRAFETLPDETRTALIRNTGTVQPPEQIQEQIQQLALEKQRQAEAKTWKFRFNGRHVILRDVAGKIIVWLDKMKGVGDVAVSFDPVHGALPWAAVRFVLQAATADNQQHGQLLVGMEQVTYLLLRCAVYETMYTKADVLATEQSAQNFETALIQLYASILSFMALFIRLISKSTTRRAMHALFNVDELGQYLGNLQTLESRVEVEFSIFERIYQRQLHHNLAGRYGELQGVLTSQLLRLGADVQKLWSRQDKERNAEILQWLSGIPHLSDHDAARAGRVDGTGDWLLRHQVYNDWRNTSASMVLWLHGIPGCGKTKLSSKVIDGLMDLVSSNINNEGLAYFYCDRNQEDHQQPSRVLQSLVRQLAAKTTDELIMSFVVDVYDERKSTGFAMSQLTVQECRDLVVKMLSRYSQTTIVIDGLDECNKETRHILMDALEEFLTSSSHPVKIFIASRNDGDLKARYESGQHLEIQATDNQQDIEQFIKDKLDKSPQFRSKISSQTQIKIVSTFRKKSQAMFQWAALHIDDLLKLRRDQDVLQYLDDLPEGLKNAYDRIYHDIKSRKGSWGQVADRAFQWLMGSYRPLRPHELVAAACQDPDTTKLFKVDIDIDFVLEACHNLITVVETDAFDNGRGSVRHAKICRFAHLSVQEYFETHHWSRQQVNRAMASVCLAVLLKSATNCRLHGSSHASEGSQSNSVKSKLLGCGPLTNYSQGWFFHVRIADAGDVKLYQTDAHFFDLVATFSAHHAEDWIRRYKSYKFIIPLGDEAIDLSVVLLDIQPGPFALFAALGLAGYLKAMFEDNPSLFSRLMEETEEMLTMAVKYGHFDVCRLILDAGAKVHVNTMSARQRSSPIQIAAYDGRSDLVGLLLANGADVDCHQGLFKSPLTAAASGQGSSETAALLLDAGADINICSFEFGSALQYAAYMNHQDMVKLLLDRGADPNLEGGFLGIPIIAAVLGKSSALVPLLKAGADVNKVAGFYGTVLQLAVHQRFSTVVNLLLDHGADPNVRGGYFGSALEAASWVEYSLKYPMMKTLLDHGATVYPSGDYGPYLYKFLTEVDSPEDRAKRGDYSSLEPWKRLSPRFSGRIARGAQRMETKYSCSHWYELMSQTRGRVAGLPPTGDSVFKPPPVD</sequence>
<feature type="compositionally biased region" description="Polar residues" evidence="3">
    <location>
        <begin position="41"/>
        <end position="55"/>
    </location>
</feature>
<dbReference type="Pfam" id="PF17100">
    <property type="entry name" value="NACHT_N"/>
    <property type="match status" value="1"/>
</dbReference>
<dbReference type="Gene3D" id="3.40.50.300">
    <property type="entry name" value="P-loop containing nucleotide triphosphate hydrolases"/>
    <property type="match status" value="1"/>
</dbReference>
<dbReference type="Pfam" id="PF12796">
    <property type="entry name" value="Ank_2"/>
    <property type="match status" value="1"/>
</dbReference>
<evidence type="ECO:0000256" key="3">
    <source>
        <dbReference type="SAM" id="MobiDB-lite"/>
    </source>
</evidence>
<accession>A0A9P9L0T0</accession>
<evidence type="ECO:0000259" key="4">
    <source>
        <dbReference type="Pfam" id="PF17100"/>
    </source>
</evidence>
<gene>
    <name evidence="6" type="ORF">B0J15DRAFT_486167</name>
</gene>
<feature type="repeat" description="ANK" evidence="2">
    <location>
        <begin position="1103"/>
        <end position="1132"/>
    </location>
</feature>
<dbReference type="AlphaFoldDB" id="A0A9P9L0T0"/>
<dbReference type="Pfam" id="PF00023">
    <property type="entry name" value="Ank"/>
    <property type="match status" value="1"/>
</dbReference>
<evidence type="ECO:0000313" key="6">
    <source>
        <dbReference type="EMBL" id="KAH7271893.1"/>
    </source>
</evidence>